<dbReference type="InterPro" id="IPR004328">
    <property type="entry name" value="BRO1_dom"/>
</dbReference>
<accession>A0ABD6E6U0</accession>
<evidence type="ECO:0000313" key="3">
    <source>
        <dbReference type="Proteomes" id="UP001608902"/>
    </source>
</evidence>
<dbReference type="Proteomes" id="UP001608902">
    <property type="component" value="Unassembled WGS sequence"/>
</dbReference>
<evidence type="ECO:0000313" key="2">
    <source>
        <dbReference type="EMBL" id="MFH4975815.1"/>
    </source>
</evidence>
<dbReference type="Gene3D" id="1.25.40.280">
    <property type="entry name" value="alix/aip1 like domains"/>
    <property type="match status" value="1"/>
</dbReference>
<keyword evidence="3" id="KW-1185">Reference proteome</keyword>
<dbReference type="Pfam" id="PF03097">
    <property type="entry name" value="BRO1"/>
    <property type="match status" value="1"/>
</dbReference>
<name>A0ABD6E6U0_9BILA</name>
<dbReference type="AlphaFoldDB" id="A0ABD6E6U0"/>
<evidence type="ECO:0000259" key="1">
    <source>
        <dbReference type="Pfam" id="PF03097"/>
    </source>
</evidence>
<reference evidence="2 3" key="1">
    <citation type="submission" date="2024-08" db="EMBL/GenBank/DDBJ databases">
        <title>Gnathostoma spinigerum genome.</title>
        <authorList>
            <person name="Gonzalez-Bertolin B."/>
            <person name="Monzon S."/>
            <person name="Zaballos A."/>
            <person name="Jimenez P."/>
            <person name="Dekumyoy P."/>
            <person name="Varona S."/>
            <person name="Cuesta I."/>
            <person name="Sumanam S."/>
            <person name="Adisakwattana P."/>
            <person name="Gasser R.B."/>
            <person name="Hernandez-Gonzalez A."/>
            <person name="Young N.D."/>
            <person name="Perteguer M.J."/>
        </authorList>
    </citation>
    <scope>NUCLEOTIDE SEQUENCE [LARGE SCALE GENOMIC DNA]</scope>
    <source>
        <strain evidence="2">AL3</strain>
        <tissue evidence="2">Liver</tissue>
    </source>
</reference>
<dbReference type="InterPro" id="IPR038499">
    <property type="entry name" value="BRO1_sf"/>
</dbReference>
<protein>
    <recommendedName>
        <fullName evidence="1">BRO1 domain-containing protein</fullName>
    </recommendedName>
</protein>
<proteinExistence type="predicted"/>
<gene>
    <name evidence="2" type="ORF">AB6A40_002524</name>
</gene>
<feature type="domain" description="BRO1" evidence="1">
    <location>
        <begin position="4"/>
        <end position="70"/>
    </location>
</feature>
<dbReference type="EMBL" id="JBGFUD010001142">
    <property type="protein sequence ID" value="MFH4975815.1"/>
    <property type="molecule type" value="Genomic_DNA"/>
</dbReference>
<sequence>MTTFLAAPLKSTTDVDLAKPFKAYIESVFSSCDNTGSEITEAVNELNKLRNKACVQPLDKQQTSLDILTR</sequence>
<comment type="caution">
    <text evidence="2">The sequence shown here is derived from an EMBL/GenBank/DDBJ whole genome shotgun (WGS) entry which is preliminary data.</text>
</comment>
<organism evidence="2 3">
    <name type="scientific">Gnathostoma spinigerum</name>
    <dbReference type="NCBI Taxonomy" id="75299"/>
    <lineage>
        <taxon>Eukaryota</taxon>
        <taxon>Metazoa</taxon>
        <taxon>Ecdysozoa</taxon>
        <taxon>Nematoda</taxon>
        <taxon>Chromadorea</taxon>
        <taxon>Rhabditida</taxon>
        <taxon>Spirurina</taxon>
        <taxon>Gnathostomatomorpha</taxon>
        <taxon>Gnathostomatoidea</taxon>
        <taxon>Gnathostomatidae</taxon>
        <taxon>Gnathostoma</taxon>
    </lineage>
</organism>